<protein>
    <submittedName>
        <fullName evidence="7">Voltage-dependent anion channel-domain-containing protein</fullName>
    </submittedName>
</protein>
<evidence type="ECO:0000256" key="4">
    <source>
        <dbReference type="ARBA" id="ARBA00023136"/>
    </source>
</evidence>
<dbReference type="PANTHER" id="PTHR31162">
    <property type="entry name" value="MALIC ACID TRANSPORT PROTEIN-RELATED"/>
    <property type="match status" value="1"/>
</dbReference>
<evidence type="ECO:0000256" key="1">
    <source>
        <dbReference type="ARBA" id="ARBA00004141"/>
    </source>
</evidence>
<dbReference type="Proteomes" id="UP001218188">
    <property type="component" value="Unassembled WGS sequence"/>
</dbReference>
<evidence type="ECO:0000256" key="5">
    <source>
        <dbReference type="SAM" id="MobiDB-lite"/>
    </source>
</evidence>
<dbReference type="PANTHER" id="PTHR31162:SF0">
    <property type="entry name" value="MALIC ACID TRANSPORT PROTEIN"/>
    <property type="match status" value="1"/>
</dbReference>
<evidence type="ECO:0000256" key="2">
    <source>
        <dbReference type="ARBA" id="ARBA00022692"/>
    </source>
</evidence>
<dbReference type="CDD" id="cd09317">
    <property type="entry name" value="TDT_Mae1_like"/>
    <property type="match status" value="1"/>
</dbReference>
<sequence length="428" mass="47100">MASAQTAQNSSDRDHDSEAAMQSTEGEPQASTARFLDRLEHFTWAWFTLPMATGGMALLLAPQTQPHTFSGLETIGKVVYIWDLFLFAAVTLCITYRFLRFPGTFVGSLTHPTESLLAATPLLSLASIIAAIARYGIPNGGAWLIVAYRILFWIYYVISSIAAVGLYFLLFTSPELKLSDMTPAWDLPIFPFMLSGTIASAGAALQPSVQGVPMIVAGLTAQGLGMMISILMYANYIHRMIEYGFPSPHSRAGMFIAVGPPSFTSLALIGMANDFPASSRAYFGATETTVQILKVMATTSALFIYSLSAWFFCITVLACLAAHDQMHFRMNWWAFVFPNVGFTIATISIGKMFQSPAVGWVGSAMTILLVVTYLAVGFQHVRAVIRKDILWEGKDENTYWGERNLEGTFDDEFEKQPWEISLGVSRLL</sequence>
<organism evidence="7 8">
    <name type="scientific">Mycena alexandri</name>
    <dbReference type="NCBI Taxonomy" id="1745969"/>
    <lineage>
        <taxon>Eukaryota</taxon>
        <taxon>Fungi</taxon>
        <taxon>Dikarya</taxon>
        <taxon>Basidiomycota</taxon>
        <taxon>Agaricomycotina</taxon>
        <taxon>Agaricomycetes</taxon>
        <taxon>Agaricomycetidae</taxon>
        <taxon>Agaricales</taxon>
        <taxon>Marasmiineae</taxon>
        <taxon>Mycenaceae</taxon>
        <taxon>Mycena</taxon>
    </lineage>
</organism>
<feature type="transmembrane region" description="Helical" evidence="6">
    <location>
        <begin position="80"/>
        <end position="99"/>
    </location>
</feature>
<gene>
    <name evidence="7" type="ORF">C8F04DRAFT_1221187</name>
</gene>
<comment type="subcellular location">
    <subcellularLocation>
        <location evidence="1">Membrane</location>
        <topology evidence="1">Multi-pass membrane protein</topology>
    </subcellularLocation>
</comment>
<feature type="transmembrane region" description="Helical" evidence="6">
    <location>
        <begin position="359"/>
        <end position="378"/>
    </location>
</feature>
<keyword evidence="3 6" id="KW-1133">Transmembrane helix</keyword>
<name>A0AAD6SWU9_9AGAR</name>
<keyword evidence="2 6" id="KW-0812">Transmembrane</keyword>
<evidence type="ECO:0000313" key="8">
    <source>
        <dbReference type="Proteomes" id="UP001218188"/>
    </source>
</evidence>
<reference evidence="7" key="1">
    <citation type="submission" date="2023-03" db="EMBL/GenBank/DDBJ databases">
        <title>Massive genome expansion in bonnet fungi (Mycena s.s.) driven by repeated elements and novel gene families across ecological guilds.</title>
        <authorList>
            <consortium name="Lawrence Berkeley National Laboratory"/>
            <person name="Harder C.B."/>
            <person name="Miyauchi S."/>
            <person name="Viragh M."/>
            <person name="Kuo A."/>
            <person name="Thoen E."/>
            <person name="Andreopoulos B."/>
            <person name="Lu D."/>
            <person name="Skrede I."/>
            <person name="Drula E."/>
            <person name="Henrissat B."/>
            <person name="Morin E."/>
            <person name="Kohler A."/>
            <person name="Barry K."/>
            <person name="LaButti K."/>
            <person name="Morin E."/>
            <person name="Salamov A."/>
            <person name="Lipzen A."/>
            <person name="Mereny Z."/>
            <person name="Hegedus B."/>
            <person name="Baldrian P."/>
            <person name="Stursova M."/>
            <person name="Weitz H."/>
            <person name="Taylor A."/>
            <person name="Grigoriev I.V."/>
            <person name="Nagy L.G."/>
            <person name="Martin F."/>
            <person name="Kauserud H."/>
        </authorList>
    </citation>
    <scope>NUCLEOTIDE SEQUENCE</scope>
    <source>
        <strain evidence="7">CBHHK200</strain>
    </source>
</reference>
<dbReference type="GO" id="GO:0015140">
    <property type="term" value="F:malate transmembrane transporter activity"/>
    <property type="evidence" value="ECO:0007669"/>
    <property type="project" value="InterPro"/>
</dbReference>
<accession>A0AAD6SWU9</accession>
<keyword evidence="4 6" id="KW-0472">Membrane</keyword>
<dbReference type="InterPro" id="IPR030185">
    <property type="entry name" value="Mae1"/>
</dbReference>
<proteinExistence type="predicted"/>
<evidence type="ECO:0000256" key="6">
    <source>
        <dbReference type="SAM" id="Phobius"/>
    </source>
</evidence>
<feature type="transmembrane region" description="Helical" evidence="6">
    <location>
        <begin position="42"/>
        <end position="60"/>
    </location>
</feature>
<feature type="transmembrane region" description="Helical" evidence="6">
    <location>
        <begin position="292"/>
        <end position="320"/>
    </location>
</feature>
<dbReference type="InterPro" id="IPR038665">
    <property type="entry name" value="Voltage-dep_anion_channel_sf"/>
</dbReference>
<feature type="transmembrane region" description="Helical" evidence="6">
    <location>
        <begin position="332"/>
        <end position="353"/>
    </location>
</feature>
<dbReference type="AlphaFoldDB" id="A0AAD6SWU9"/>
<feature type="compositionally biased region" description="Polar residues" evidence="5">
    <location>
        <begin position="20"/>
        <end position="29"/>
    </location>
</feature>
<evidence type="ECO:0000256" key="3">
    <source>
        <dbReference type="ARBA" id="ARBA00022989"/>
    </source>
</evidence>
<dbReference type="EMBL" id="JARJCM010000051">
    <property type="protein sequence ID" value="KAJ7035295.1"/>
    <property type="molecule type" value="Genomic_DNA"/>
</dbReference>
<feature type="region of interest" description="Disordered" evidence="5">
    <location>
        <begin position="1"/>
        <end position="29"/>
    </location>
</feature>
<dbReference type="InterPro" id="IPR004695">
    <property type="entry name" value="SLAC1/Mae1/Ssu1/TehA"/>
</dbReference>
<feature type="transmembrane region" description="Helical" evidence="6">
    <location>
        <begin position="153"/>
        <end position="172"/>
    </location>
</feature>
<feature type="transmembrane region" description="Helical" evidence="6">
    <location>
        <begin position="254"/>
        <end position="272"/>
    </location>
</feature>
<dbReference type="GO" id="GO:0016020">
    <property type="term" value="C:membrane"/>
    <property type="evidence" value="ECO:0007669"/>
    <property type="project" value="UniProtKB-SubCell"/>
</dbReference>
<dbReference type="Pfam" id="PF03595">
    <property type="entry name" value="SLAC1"/>
    <property type="match status" value="1"/>
</dbReference>
<feature type="compositionally biased region" description="Polar residues" evidence="5">
    <location>
        <begin position="1"/>
        <end position="10"/>
    </location>
</feature>
<feature type="transmembrane region" description="Helical" evidence="6">
    <location>
        <begin position="115"/>
        <end position="133"/>
    </location>
</feature>
<feature type="transmembrane region" description="Helical" evidence="6">
    <location>
        <begin position="211"/>
        <end position="233"/>
    </location>
</feature>
<evidence type="ECO:0000313" key="7">
    <source>
        <dbReference type="EMBL" id="KAJ7035295.1"/>
    </source>
</evidence>
<comment type="caution">
    <text evidence="7">The sequence shown here is derived from an EMBL/GenBank/DDBJ whole genome shotgun (WGS) entry which is preliminary data.</text>
</comment>
<dbReference type="Gene3D" id="1.50.10.150">
    <property type="entry name" value="Voltage-dependent anion channel"/>
    <property type="match status" value="1"/>
</dbReference>
<keyword evidence="8" id="KW-1185">Reference proteome</keyword>